<keyword evidence="2" id="KW-1185">Reference proteome</keyword>
<reference evidence="1 2" key="1">
    <citation type="submission" date="2019-02" db="EMBL/GenBank/DDBJ databases">
        <title>Draft genome sequences of novel Actinobacteria.</title>
        <authorList>
            <person name="Sahin N."/>
            <person name="Ay H."/>
            <person name="Saygin H."/>
        </authorList>
    </citation>
    <scope>NUCLEOTIDE SEQUENCE [LARGE SCALE GENOMIC DNA]</scope>
    <source>
        <strain evidence="1 2">8K307</strain>
    </source>
</reference>
<organism evidence="1 2">
    <name type="scientific">Jiangella aurantiaca</name>
    <dbReference type="NCBI Taxonomy" id="2530373"/>
    <lineage>
        <taxon>Bacteria</taxon>
        <taxon>Bacillati</taxon>
        <taxon>Actinomycetota</taxon>
        <taxon>Actinomycetes</taxon>
        <taxon>Jiangellales</taxon>
        <taxon>Jiangellaceae</taxon>
        <taxon>Jiangella</taxon>
    </lineage>
</organism>
<dbReference type="RefSeq" id="WP_132107609.1">
    <property type="nucleotide sequence ID" value="NZ_SMLB01000066.1"/>
</dbReference>
<comment type="caution">
    <text evidence="1">The sequence shown here is derived from an EMBL/GenBank/DDBJ whole genome shotgun (WGS) entry which is preliminary data.</text>
</comment>
<protein>
    <submittedName>
        <fullName evidence="1">Uncharacterized protein</fullName>
    </submittedName>
</protein>
<name>A0A4R5A1C1_9ACTN</name>
<evidence type="ECO:0000313" key="2">
    <source>
        <dbReference type="Proteomes" id="UP000295217"/>
    </source>
</evidence>
<evidence type="ECO:0000313" key="1">
    <source>
        <dbReference type="EMBL" id="TDD64546.1"/>
    </source>
</evidence>
<accession>A0A4R5A1C1</accession>
<dbReference type="EMBL" id="SMLB01000066">
    <property type="protein sequence ID" value="TDD64546.1"/>
    <property type="molecule type" value="Genomic_DNA"/>
</dbReference>
<dbReference type="AlphaFoldDB" id="A0A4R5A1C1"/>
<dbReference type="Proteomes" id="UP000295217">
    <property type="component" value="Unassembled WGS sequence"/>
</dbReference>
<sequence>MHLSLLPSEARDLAAQLVEIADVAQRAGWTPEMLAQAGERYLPGMSTHRLLAAIETADDGVTDHEDLAVTGEAG</sequence>
<gene>
    <name evidence="1" type="ORF">E1262_27845</name>
</gene>
<proteinExistence type="predicted"/>